<name>A0A0G4IAT8_9ALVE</name>
<dbReference type="EMBL" id="CDMZ01005775">
    <property type="protein sequence ID" value="CEM54309.1"/>
    <property type="molecule type" value="Genomic_DNA"/>
</dbReference>
<dbReference type="AlphaFoldDB" id="A0A0G4IAT8"/>
<organism evidence="2">
    <name type="scientific">Chromera velia CCMP2878</name>
    <dbReference type="NCBI Taxonomy" id="1169474"/>
    <lineage>
        <taxon>Eukaryota</taxon>
        <taxon>Sar</taxon>
        <taxon>Alveolata</taxon>
        <taxon>Colpodellida</taxon>
        <taxon>Chromeraceae</taxon>
        <taxon>Chromera</taxon>
    </lineage>
</organism>
<feature type="signal peptide" evidence="1">
    <location>
        <begin position="1"/>
        <end position="26"/>
    </location>
</feature>
<feature type="chain" id="PRO_5005192350" evidence="1">
    <location>
        <begin position="27"/>
        <end position="176"/>
    </location>
</feature>
<proteinExistence type="predicted"/>
<keyword evidence="1" id="KW-0732">Signal</keyword>
<sequence>MQALRLSGLLCLALVLLLVEVPLVSAQKYLAEVDGFYMDKNHPKGYRTAVIERVVDVPSGAKYLINPRILWRPVIYRNDDAGIEEGPTWKAVGSFQDVNRESFEIEDGPGFYEWIEAWRGMSMRFVEFDFGEKKSTSPFKLAARLELNGNLLFLDDENEWLFSPFKEDKENASFEA</sequence>
<evidence type="ECO:0000313" key="2">
    <source>
        <dbReference type="EMBL" id="CEM54309.1"/>
    </source>
</evidence>
<dbReference type="VEuPathDB" id="CryptoDB:Cvel_12687"/>
<evidence type="ECO:0000256" key="1">
    <source>
        <dbReference type="SAM" id="SignalP"/>
    </source>
</evidence>
<reference evidence="2" key="1">
    <citation type="submission" date="2014-11" db="EMBL/GenBank/DDBJ databases">
        <authorList>
            <person name="Otto D Thomas"/>
            <person name="Naeem Raeece"/>
        </authorList>
    </citation>
    <scope>NUCLEOTIDE SEQUENCE</scope>
</reference>
<accession>A0A0G4IAT8</accession>
<protein>
    <submittedName>
        <fullName evidence="2">Uncharacterized protein</fullName>
    </submittedName>
</protein>
<gene>
    <name evidence="2" type="ORF">Cvel_12687</name>
</gene>